<dbReference type="GO" id="GO:1990904">
    <property type="term" value="C:ribonucleoprotein complex"/>
    <property type="evidence" value="ECO:0007669"/>
    <property type="project" value="UniProtKB-KW"/>
</dbReference>
<comment type="subunit">
    <text evidence="6">Part of the 50S ribosomal subunit. Contacts protein L29, and trigger factor when it is bound to the ribosome.</text>
</comment>
<dbReference type="InterPro" id="IPR012677">
    <property type="entry name" value="Nucleotide-bd_a/b_plait_sf"/>
</dbReference>
<gene>
    <name evidence="6 8" type="primary">rplW</name>
    <name evidence="8" type="ORF">IDSA_10975</name>
</gene>
<dbReference type="Pfam" id="PF00276">
    <property type="entry name" value="Ribosomal_L23"/>
    <property type="match status" value="1"/>
</dbReference>
<dbReference type="GO" id="GO:0005840">
    <property type="term" value="C:ribosome"/>
    <property type="evidence" value="ECO:0007669"/>
    <property type="project" value="UniProtKB-KW"/>
</dbReference>
<dbReference type="HAMAP" id="MF_01369_B">
    <property type="entry name" value="Ribosomal_uL23_B"/>
    <property type="match status" value="1"/>
</dbReference>
<comment type="function">
    <text evidence="6">One of the early assembly proteins it binds 23S rRNA. One of the proteins that surrounds the polypeptide exit tunnel on the outside of the ribosome. Forms the main docking site for trigger factor binding to the ribosome.</text>
</comment>
<dbReference type="eggNOG" id="COG0089">
    <property type="taxonomic scope" value="Bacteria"/>
</dbReference>
<keyword evidence="5 6" id="KW-0687">Ribonucleoprotein</keyword>
<dbReference type="GO" id="GO:0006412">
    <property type="term" value="P:translation"/>
    <property type="evidence" value="ECO:0007669"/>
    <property type="project" value="UniProtKB-UniRule"/>
</dbReference>
<dbReference type="Proteomes" id="UP000054363">
    <property type="component" value="Unassembled WGS sequence"/>
</dbReference>
<dbReference type="PROSITE" id="PS00050">
    <property type="entry name" value="RIBOSOMAL_L23"/>
    <property type="match status" value="1"/>
</dbReference>
<keyword evidence="4 6" id="KW-0689">Ribosomal protein</keyword>
<dbReference type="NCBIfam" id="NF004366">
    <property type="entry name" value="PRK05738.3-2"/>
    <property type="match status" value="1"/>
</dbReference>
<dbReference type="Gene3D" id="3.30.70.330">
    <property type="match status" value="1"/>
</dbReference>
<dbReference type="SUPFAM" id="SSF54189">
    <property type="entry name" value="Ribosomal proteins S24e, L23 and L15e"/>
    <property type="match status" value="1"/>
</dbReference>
<dbReference type="GO" id="GO:0019843">
    <property type="term" value="F:rRNA binding"/>
    <property type="evidence" value="ECO:0007669"/>
    <property type="project" value="UniProtKB-UniRule"/>
</dbReference>
<evidence type="ECO:0000313" key="8">
    <source>
        <dbReference type="EMBL" id="KFZ30269.1"/>
    </source>
</evidence>
<evidence type="ECO:0000256" key="1">
    <source>
        <dbReference type="ARBA" id="ARBA00006700"/>
    </source>
</evidence>
<dbReference type="RefSeq" id="WP_034776700.1">
    <property type="nucleotide sequence ID" value="NZ_JPER01000006.1"/>
</dbReference>
<protein>
    <recommendedName>
        <fullName evidence="6">Large ribosomal subunit protein uL23</fullName>
    </recommendedName>
</protein>
<name>A0A094IWT0_9GAMM</name>
<dbReference type="EMBL" id="JPER01000006">
    <property type="protein sequence ID" value="KFZ30269.1"/>
    <property type="molecule type" value="Genomic_DNA"/>
</dbReference>
<dbReference type="OrthoDB" id="9793353at2"/>
<dbReference type="NCBIfam" id="NF004363">
    <property type="entry name" value="PRK05738.2-4"/>
    <property type="match status" value="1"/>
</dbReference>
<evidence type="ECO:0000256" key="5">
    <source>
        <dbReference type="ARBA" id="ARBA00023274"/>
    </source>
</evidence>
<dbReference type="STRING" id="435908.IDSA_10975"/>
<dbReference type="PANTHER" id="PTHR11620">
    <property type="entry name" value="60S RIBOSOMAL PROTEIN L23A"/>
    <property type="match status" value="1"/>
</dbReference>
<evidence type="ECO:0000256" key="2">
    <source>
        <dbReference type="ARBA" id="ARBA00022730"/>
    </source>
</evidence>
<comment type="similarity">
    <text evidence="1 6 7">Belongs to the universal ribosomal protein uL23 family.</text>
</comment>
<dbReference type="NCBIfam" id="NF004358">
    <property type="entry name" value="PRK05738.1-1"/>
    <property type="match status" value="1"/>
</dbReference>
<keyword evidence="2 6" id="KW-0699">rRNA-binding</keyword>
<dbReference type="InterPro" id="IPR012678">
    <property type="entry name" value="Ribosomal_uL23/eL15/eS24_sf"/>
</dbReference>
<accession>A0A094IWT0</accession>
<organism evidence="8 9">
    <name type="scientific">Pseudidiomarina salinarum</name>
    <dbReference type="NCBI Taxonomy" id="435908"/>
    <lineage>
        <taxon>Bacteria</taxon>
        <taxon>Pseudomonadati</taxon>
        <taxon>Pseudomonadota</taxon>
        <taxon>Gammaproteobacteria</taxon>
        <taxon>Alteromonadales</taxon>
        <taxon>Idiomarinaceae</taxon>
        <taxon>Pseudidiomarina</taxon>
    </lineage>
</organism>
<evidence type="ECO:0000256" key="3">
    <source>
        <dbReference type="ARBA" id="ARBA00022884"/>
    </source>
</evidence>
<proteinExistence type="inferred from homology"/>
<evidence type="ECO:0000256" key="7">
    <source>
        <dbReference type="RuleBase" id="RU003934"/>
    </source>
</evidence>
<comment type="caution">
    <text evidence="8">The sequence shown here is derived from an EMBL/GenBank/DDBJ whole genome shotgun (WGS) entry which is preliminary data.</text>
</comment>
<dbReference type="NCBIfam" id="NF004359">
    <property type="entry name" value="PRK05738.1-3"/>
    <property type="match status" value="1"/>
</dbReference>
<dbReference type="AlphaFoldDB" id="A0A094IWT0"/>
<evidence type="ECO:0000256" key="4">
    <source>
        <dbReference type="ARBA" id="ARBA00022980"/>
    </source>
</evidence>
<dbReference type="FunFam" id="3.30.70.330:FF:000001">
    <property type="entry name" value="50S ribosomal protein L23"/>
    <property type="match status" value="1"/>
</dbReference>
<dbReference type="GO" id="GO:0003735">
    <property type="term" value="F:structural constituent of ribosome"/>
    <property type="evidence" value="ECO:0007669"/>
    <property type="project" value="InterPro"/>
</dbReference>
<evidence type="ECO:0000313" key="9">
    <source>
        <dbReference type="Proteomes" id="UP000054363"/>
    </source>
</evidence>
<reference evidence="8 9" key="1">
    <citation type="submission" date="2014-06" db="EMBL/GenBank/DDBJ databases">
        <title>The draft genome sequence of Idiomarina salinarum ISL-52.</title>
        <authorList>
            <person name="Du J."/>
            <person name="Shao Z."/>
        </authorList>
    </citation>
    <scope>NUCLEOTIDE SEQUENCE [LARGE SCALE GENOMIC DNA]</scope>
    <source>
        <strain evidence="8 9">ISL-52</strain>
    </source>
</reference>
<keyword evidence="9" id="KW-1185">Reference proteome</keyword>
<evidence type="ECO:0000256" key="6">
    <source>
        <dbReference type="HAMAP-Rule" id="MF_01369"/>
    </source>
</evidence>
<sequence>MMREERLLQVILAPHVSEKSTMTAENMNTVVFKVATNAKKSEIKAAVEKLFEVEVEGVRTVNVKGKTKRTGQRFGKRSDWKKAYVTLKEGADIDFVGGAE</sequence>
<dbReference type="InterPro" id="IPR013025">
    <property type="entry name" value="Ribosomal_uL23-like"/>
</dbReference>
<keyword evidence="3 6" id="KW-0694">RNA-binding</keyword>
<dbReference type="InterPro" id="IPR001014">
    <property type="entry name" value="Ribosomal_uL23_CS"/>
</dbReference>